<dbReference type="Proteomes" id="UP000070700">
    <property type="component" value="Unassembled WGS sequence"/>
</dbReference>
<feature type="compositionally biased region" description="Low complexity" evidence="1">
    <location>
        <begin position="638"/>
        <end position="649"/>
    </location>
</feature>
<organism evidence="2 3">
    <name type="scientific">Mollisia scopiformis</name>
    <name type="common">Conifer needle endophyte fungus</name>
    <name type="synonym">Phialocephala scopiformis</name>
    <dbReference type="NCBI Taxonomy" id="149040"/>
    <lineage>
        <taxon>Eukaryota</taxon>
        <taxon>Fungi</taxon>
        <taxon>Dikarya</taxon>
        <taxon>Ascomycota</taxon>
        <taxon>Pezizomycotina</taxon>
        <taxon>Leotiomycetes</taxon>
        <taxon>Helotiales</taxon>
        <taxon>Mollisiaceae</taxon>
        <taxon>Mollisia</taxon>
    </lineage>
</organism>
<feature type="compositionally biased region" description="Polar residues" evidence="1">
    <location>
        <begin position="399"/>
        <end position="410"/>
    </location>
</feature>
<feature type="compositionally biased region" description="Basic and acidic residues" evidence="1">
    <location>
        <begin position="64"/>
        <end position="73"/>
    </location>
</feature>
<feature type="compositionally biased region" description="Basic and acidic residues" evidence="1">
    <location>
        <begin position="566"/>
        <end position="585"/>
    </location>
</feature>
<accession>A0A194X9S7</accession>
<sequence length="816" mass="89497">MHNSGTQQDPARQDGSELASAGPERRKSRRDTKRKSSRESKKLQRDPEKRDKRRTYSFSPGRNDSIRVARASDRPPVPAIPLNLKGKGRAFTEKEGSAPAGTKPLRASTQPPENTQDWQRMPTLHKRSAQELARRKSSKKRKGDHDREAEIKAMVAFMPTRPAADVNSSGRPMKRETIRGGKVVRNSENQSSDVSLPLAESLRSSTSGHSEPQTSFVVSGFDMLAPRPTIRYSENPRYVPGASGFGSTRSDSKRKLSDRVPMPEETLKANKRVDDLADDLSAGELRELMERDEKRREKKKIAERIKIERRLARRQEKQRAEETEAARQGTPPPSNMERGVLGREVVGLGIGTSAVVTSSKRKSSAGSDDGRGIRPAAESFRQDSTISAHDPFADLHRSASQATENFTPGSERSDPVIETATVGTVGKASVSPTIPAAKGHTRGQSSISQMMDLTQSEAPQPSTIPEPTMQPAAARAKTPSSWTSFFKLRGAKKRHTPPSSFSNTSRDSMHVGQASQIGYTPMRSTSNIPKRTMSKFREDLPELPISPPDSRVQSPEADIVPPIRTDYAEKRTGVRASSDDPRVRYDTPTSGYRSLDATRLPDETPTSGHRSTDAPSPEHATIISQSLASIDSEGSWLSGRRAGSKRGSSQLTQHAPIRDSSSSLNKKYKEFSESAEELGIAEDEYFSRLSPGPEESYKIQRRSGNPMPSSDDEEGGSISSPITSEKWGAVGRQPTVVHREPRAKSREGLLNDFDDDDDSGSEMASSPVDAESNRESGLQRATSVDLGKNHVRHISAGSARLLDLKPRSSVDSRRDS</sequence>
<dbReference type="STRING" id="149040.A0A194X9S7"/>
<proteinExistence type="predicted"/>
<feature type="non-terminal residue" evidence="2">
    <location>
        <position position="816"/>
    </location>
</feature>
<feature type="region of interest" description="Disordered" evidence="1">
    <location>
        <begin position="1"/>
        <end position="214"/>
    </location>
</feature>
<dbReference type="RefSeq" id="XP_018070882.1">
    <property type="nucleotide sequence ID" value="XM_018208222.1"/>
</dbReference>
<feature type="compositionally biased region" description="Acidic residues" evidence="1">
    <location>
        <begin position="673"/>
        <end position="684"/>
    </location>
</feature>
<feature type="compositionally biased region" description="Polar residues" evidence="1">
    <location>
        <begin position="107"/>
        <end position="118"/>
    </location>
</feature>
<feature type="compositionally biased region" description="Basic and acidic residues" evidence="1">
    <location>
        <begin position="737"/>
        <end position="749"/>
    </location>
</feature>
<feature type="region of interest" description="Disordered" evidence="1">
    <location>
        <begin position="352"/>
        <end position="385"/>
    </location>
</feature>
<keyword evidence="3" id="KW-1185">Reference proteome</keyword>
<dbReference type="InParanoid" id="A0A194X9S7"/>
<gene>
    <name evidence="2" type="ORF">LY89DRAFT_544741</name>
</gene>
<feature type="compositionally biased region" description="Basic and acidic residues" evidence="1">
    <location>
        <begin position="37"/>
        <end position="50"/>
    </location>
</feature>
<feature type="compositionally biased region" description="Polar residues" evidence="1">
    <location>
        <begin position="442"/>
        <end position="465"/>
    </location>
</feature>
<feature type="region of interest" description="Disordered" evidence="1">
    <location>
        <begin position="290"/>
        <end position="339"/>
    </location>
</feature>
<dbReference type="OrthoDB" id="4152802at2759"/>
<name>A0A194X9S7_MOLSC</name>
<feature type="region of interest" description="Disordered" evidence="1">
    <location>
        <begin position="231"/>
        <end position="275"/>
    </location>
</feature>
<feature type="compositionally biased region" description="Basic and acidic residues" evidence="1">
    <location>
        <begin position="250"/>
        <end position="275"/>
    </location>
</feature>
<dbReference type="EMBL" id="KQ947416">
    <property type="protein sequence ID" value="KUJ16527.1"/>
    <property type="molecule type" value="Genomic_DNA"/>
</dbReference>
<dbReference type="AlphaFoldDB" id="A0A194X9S7"/>
<dbReference type="GeneID" id="28817948"/>
<dbReference type="KEGG" id="psco:LY89DRAFT_544741"/>
<feature type="compositionally biased region" description="Polar residues" evidence="1">
    <location>
        <begin position="1"/>
        <end position="10"/>
    </location>
</feature>
<reference evidence="2 3" key="1">
    <citation type="submission" date="2015-10" db="EMBL/GenBank/DDBJ databases">
        <title>Full genome of DAOMC 229536 Phialocephala scopiformis, a fungal endophyte of spruce producing the potent anti-insectan compound rugulosin.</title>
        <authorList>
            <consortium name="DOE Joint Genome Institute"/>
            <person name="Walker A.K."/>
            <person name="Frasz S.L."/>
            <person name="Seifert K.A."/>
            <person name="Miller J.D."/>
            <person name="Mondo S.J."/>
            <person name="Labutti K."/>
            <person name="Lipzen A."/>
            <person name="Dockter R."/>
            <person name="Kennedy M."/>
            <person name="Grigoriev I.V."/>
            <person name="Spatafora J.W."/>
        </authorList>
    </citation>
    <scope>NUCLEOTIDE SEQUENCE [LARGE SCALE GENOMIC DNA]</scope>
    <source>
        <strain evidence="2 3">CBS 120377</strain>
    </source>
</reference>
<feature type="region of interest" description="Disordered" evidence="1">
    <location>
        <begin position="399"/>
        <end position="786"/>
    </location>
</feature>
<feature type="compositionally biased region" description="Basic and acidic residues" evidence="1">
    <location>
        <begin position="290"/>
        <end position="325"/>
    </location>
</feature>
<evidence type="ECO:0000256" key="1">
    <source>
        <dbReference type="SAM" id="MobiDB-lite"/>
    </source>
</evidence>
<evidence type="ECO:0000313" key="3">
    <source>
        <dbReference type="Proteomes" id="UP000070700"/>
    </source>
</evidence>
<feature type="compositionally biased region" description="Polar residues" evidence="1">
    <location>
        <begin position="497"/>
        <end position="506"/>
    </location>
</feature>
<protein>
    <submittedName>
        <fullName evidence="2">Uncharacterized protein</fullName>
    </submittedName>
</protein>
<feature type="compositionally biased region" description="Polar residues" evidence="1">
    <location>
        <begin position="513"/>
        <end position="529"/>
    </location>
</feature>
<feature type="compositionally biased region" description="Basic residues" evidence="1">
    <location>
        <begin position="26"/>
        <end position="36"/>
    </location>
</feature>
<evidence type="ECO:0000313" key="2">
    <source>
        <dbReference type="EMBL" id="KUJ16527.1"/>
    </source>
</evidence>
<feature type="compositionally biased region" description="Polar residues" evidence="1">
    <location>
        <begin position="202"/>
        <end position="214"/>
    </location>
</feature>